<dbReference type="Proteomes" id="UP000324222">
    <property type="component" value="Unassembled WGS sequence"/>
</dbReference>
<feature type="compositionally biased region" description="Polar residues" evidence="1">
    <location>
        <begin position="9"/>
        <end position="22"/>
    </location>
</feature>
<proteinExistence type="predicted"/>
<dbReference type="EMBL" id="VSRR010061465">
    <property type="protein sequence ID" value="MPC83086.1"/>
    <property type="molecule type" value="Genomic_DNA"/>
</dbReference>
<accession>A0A5B7IN74</accession>
<name>A0A5B7IN74_PORTR</name>
<feature type="region of interest" description="Disordered" evidence="1">
    <location>
        <begin position="1"/>
        <end position="25"/>
    </location>
</feature>
<gene>
    <name evidence="2" type="ORF">E2C01_077777</name>
</gene>
<dbReference type="AlphaFoldDB" id="A0A5B7IN74"/>
<comment type="caution">
    <text evidence="2">The sequence shown here is derived from an EMBL/GenBank/DDBJ whole genome shotgun (WGS) entry which is preliminary data.</text>
</comment>
<evidence type="ECO:0000313" key="2">
    <source>
        <dbReference type="EMBL" id="MPC83086.1"/>
    </source>
</evidence>
<protein>
    <submittedName>
        <fullName evidence="2">Uncharacterized protein</fullName>
    </submittedName>
</protein>
<organism evidence="2 3">
    <name type="scientific">Portunus trituberculatus</name>
    <name type="common">Swimming crab</name>
    <name type="synonym">Neptunus trituberculatus</name>
    <dbReference type="NCBI Taxonomy" id="210409"/>
    <lineage>
        <taxon>Eukaryota</taxon>
        <taxon>Metazoa</taxon>
        <taxon>Ecdysozoa</taxon>
        <taxon>Arthropoda</taxon>
        <taxon>Crustacea</taxon>
        <taxon>Multicrustacea</taxon>
        <taxon>Malacostraca</taxon>
        <taxon>Eumalacostraca</taxon>
        <taxon>Eucarida</taxon>
        <taxon>Decapoda</taxon>
        <taxon>Pleocyemata</taxon>
        <taxon>Brachyura</taxon>
        <taxon>Eubrachyura</taxon>
        <taxon>Portunoidea</taxon>
        <taxon>Portunidae</taxon>
        <taxon>Portuninae</taxon>
        <taxon>Portunus</taxon>
    </lineage>
</organism>
<keyword evidence="3" id="KW-1185">Reference proteome</keyword>
<reference evidence="2 3" key="1">
    <citation type="submission" date="2019-05" db="EMBL/GenBank/DDBJ databases">
        <title>Another draft genome of Portunus trituberculatus and its Hox gene families provides insights of decapod evolution.</title>
        <authorList>
            <person name="Jeong J.-H."/>
            <person name="Song I."/>
            <person name="Kim S."/>
            <person name="Choi T."/>
            <person name="Kim D."/>
            <person name="Ryu S."/>
            <person name="Kim W."/>
        </authorList>
    </citation>
    <scope>NUCLEOTIDE SEQUENCE [LARGE SCALE GENOMIC DNA]</scope>
    <source>
        <tissue evidence="2">Muscle</tissue>
    </source>
</reference>
<sequence length="61" mass="7043">MRYPPHHNTAPSTGHSSMSYTVPGSRHWYSQRGEVRVSDETARHYHTKRAQSSLFPIFGWA</sequence>
<evidence type="ECO:0000313" key="3">
    <source>
        <dbReference type="Proteomes" id="UP000324222"/>
    </source>
</evidence>
<evidence type="ECO:0000256" key="1">
    <source>
        <dbReference type="SAM" id="MobiDB-lite"/>
    </source>
</evidence>